<comment type="caution">
    <text evidence="1">The sequence shown here is derived from an EMBL/GenBank/DDBJ whole genome shotgun (WGS) entry which is preliminary data.</text>
</comment>
<dbReference type="STRING" id="1618566.UR35_C0007G0005"/>
<dbReference type="AlphaFoldDB" id="A0A0F9ZKF8"/>
<dbReference type="Proteomes" id="UP000034778">
    <property type="component" value="Unassembled WGS sequence"/>
</dbReference>
<gene>
    <name evidence="1" type="ORF">UR35_C0007G0005</name>
</gene>
<sequence>MEKYGRVLIVIFFLCLINLGLSVFAISKPTPVKLIVNSSPTPLPTSISKNEIATNSGDLKSDLTLIKAEIRALREILGTTGSFEELSTLIKTLNNNE</sequence>
<accession>A0A0F9ZKF8</accession>
<reference evidence="1 2" key="1">
    <citation type="journal article" date="2015" name="Nature">
        <title>rRNA introns, odd ribosomes, and small enigmatic genomes across a large radiation of phyla.</title>
        <authorList>
            <person name="Brown C.T."/>
            <person name="Hug L.A."/>
            <person name="Thomas B.C."/>
            <person name="Sharon I."/>
            <person name="Castelle C.J."/>
            <person name="Singh A."/>
            <person name="Wilkins M.J."/>
            <person name="Williams K.H."/>
            <person name="Banfield J.F."/>
        </authorList>
    </citation>
    <scope>NUCLEOTIDE SEQUENCE [LARGE SCALE GENOMIC DNA]</scope>
</reference>
<organism evidence="1 2">
    <name type="scientific">Candidatus Woesebacteria bacterium GW2011_GWB1_33_22</name>
    <dbReference type="NCBI Taxonomy" id="1618566"/>
    <lineage>
        <taxon>Bacteria</taxon>
        <taxon>Candidatus Woeseibacteriota</taxon>
    </lineage>
</organism>
<dbReference type="EMBL" id="LBOW01000007">
    <property type="protein sequence ID" value="KKP44589.1"/>
    <property type="molecule type" value="Genomic_DNA"/>
</dbReference>
<proteinExistence type="predicted"/>
<protein>
    <submittedName>
        <fullName evidence="1">Uncharacterized protein</fullName>
    </submittedName>
</protein>
<evidence type="ECO:0000313" key="1">
    <source>
        <dbReference type="EMBL" id="KKP44589.1"/>
    </source>
</evidence>
<name>A0A0F9ZKF8_9BACT</name>
<evidence type="ECO:0000313" key="2">
    <source>
        <dbReference type="Proteomes" id="UP000034778"/>
    </source>
</evidence>